<evidence type="ECO:0000259" key="1">
    <source>
        <dbReference type="Pfam" id="PF07791"/>
    </source>
</evidence>
<organism evidence="2 3">
    <name type="scientific">Paenibacillus wynnii</name>
    <dbReference type="NCBI Taxonomy" id="268407"/>
    <lineage>
        <taxon>Bacteria</taxon>
        <taxon>Bacillati</taxon>
        <taxon>Bacillota</taxon>
        <taxon>Bacilli</taxon>
        <taxon>Bacillales</taxon>
        <taxon>Paenibacillaceae</taxon>
        <taxon>Paenibacillus</taxon>
    </lineage>
</organism>
<gene>
    <name evidence="2" type="ORF">PWYN_20945</name>
</gene>
<dbReference type="Proteomes" id="UP000029734">
    <property type="component" value="Unassembled WGS sequence"/>
</dbReference>
<reference evidence="2 3" key="1">
    <citation type="submission" date="2014-08" db="EMBL/GenBank/DDBJ databases">
        <authorList>
            <person name="den Bakker H.C."/>
        </authorList>
    </citation>
    <scope>NUCLEOTIDE SEQUENCE [LARGE SCALE GENOMIC DNA]</scope>
    <source>
        <strain evidence="2 3">DSM 18334</strain>
    </source>
</reference>
<evidence type="ECO:0000313" key="3">
    <source>
        <dbReference type="Proteomes" id="UP000029734"/>
    </source>
</evidence>
<proteinExistence type="predicted"/>
<sequence>MQHPIKNFYAVNVISLLDGLDYKHSEIEFVEGHPNFVKNVSRYAFKIEVIHDYPIFRFLNTDVDVYMSQTYLKRRLEKMD</sequence>
<accession>A0A098M3L4</accession>
<evidence type="ECO:0000313" key="2">
    <source>
        <dbReference type="EMBL" id="KGE17114.1"/>
    </source>
</evidence>
<feature type="domain" description="Immunity MXAN-0049 protein" evidence="1">
    <location>
        <begin position="6"/>
        <end position="77"/>
    </location>
</feature>
<dbReference type="Pfam" id="PF07791">
    <property type="entry name" value="Imm11"/>
    <property type="match status" value="1"/>
</dbReference>
<dbReference type="InterPro" id="IPR012433">
    <property type="entry name" value="Imm11"/>
</dbReference>
<protein>
    <recommendedName>
        <fullName evidence="1">Immunity MXAN-0049 protein domain-containing protein</fullName>
    </recommendedName>
</protein>
<dbReference type="STRING" id="268407.PWYN_20945"/>
<dbReference type="EMBL" id="JQCR01000003">
    <property type="protein sequence ID" value="KGE17114.1"/>
    <property type="molecule type" value="Genomic_DNA"/>
</dbReference>
<comment type="caution">
    <text evidence="2">The sequence shown here is derived from an EMBL/GenBank/DDBJ whole genome shotgun (WGS) entry which is preliminary data.</text>
</comment>
<reference evidence="2 3" key="2">
    <citation type="submission" date="2014-10" db="EMBL/GenBank/DDBJ databases">
        <title>Comparative genomics of the Paenibacillus odorifer group.</title>
        <authorList>
            <person name="Tsai Y.-C."/>
            <person name="Martin N."/>
            <person name="Korlach J."/>
            <person name="Wiedmann M."/>
        </authorList>
    </citation>
    <scope>NUCLEOTIDE SEQUENCE [LARGE SCALE GENOMIC DNA]</scope>
    <source>
        <strain evidence="2 3">DSM 18334</strain>
    </source>
</reference>
<dbReference type="AlphaFoldDB" id="A0A098M3L4"/>
<name>A0A098M3L4_9BACL</name>
<keyword evidence="3" id="KW-1185">Reference proteome</keyword>